<organism evidence="2 3">
    <name type="scientific">Rubrivirga litoralis</name>
    <dbReference type="NCBI Taxonomy" id="3075598"/>
    <lineage>
        <taxon>Bacteria</taxon>
        <taxon>Pseudomonadati</taxon>
        <taxon>Rhodothermota</taxon>
        <taxon>Rhodothermia</taxon>
        <taxon>Rhodothermales</taxon>
        <taxon>Rubricoccaceae</taxon>
        <taxon>Rubrivirga</taxon>
    </lineage>
</organism>
<accession>A0ABU3BVC3</accession>
<evidence type="ECO:0000256" key="1">
    <source>
        <dbReference type="SAM" id="SignalP"/>
    </source>
</evidence>
<proteinExistence type="predicted"/>
<gene>
    <name evidence="2" type="ORF">RM540_15865</name>
</gene>
<evidence type="ECO:0000313" key="2">
    <source>
        <dbReference type="EMBL" id="MDT0633232.1"/>
    </source>
</evidence>
<feature type="chain" id="PRO_5046118040" evidence="1">
    <location>
        <begin position="27"/>
        <end position="191"/>
    </location>
</feature>
<name>A0ABU3BVC3_9BACT</name>
<feature type="signal peptide" evidence="1">
    <location>
        <begin position="1"/>
        <end position="26"/>
    </location>
</feature>
<reference evidence="2 3" key="1">
    <citation type="submission" date="2023-09" db="EMBL/GenBank/DDBJ databases">
        <authorList>
            <person name="Rey-Velasco X."/>
        </authorList>
    </citation>
    <scope>NUCLEOTIDE SEQUENCE [LARGE SCALE GENOMIC DNA]</scope>
    <source>
        <strain evidence="2 3">F394</strain>
    </source>
</reference>
<keyword evidence="3" id="KW-1185">Reference proteome</keyword>
<evidence type="ECO:0000313" key="3">
    <source>
        <dbReference type="Proteomes" id="UP001267426"/>
    </source>
</evidence>
<dbReference type="EMBL" id="JAVRHT010000064">
    <property type="protein sequence ID" value="MDT0633232.1"/>
    <property type="molecule type" value="Genomic_DNA"/>
</dbReference>
<comment type="caution">
    <text evidence="2">The sequence shown here is derived from an EMBL/GenBank/DDBJ whole genome shotgun (WGS) entry which is preliminary data.</text>
</comment>
<dbReference type="RefSeq" id="WP_311665925.1">
    <property type="nucleotide sequence ID" value="NZ_JAVRHT010000064.1"/>
</dbReference>
<protein>
    <submittedName>
        <fullName evidence="2">Uncharacterized protein</fullName>
    </submittedName>
</protein>
<sequence length="191" mass="19580">MRLSNLPPPSLLGAALLLAFAAPAAAQDAATPGAGGAEAVVGEYVRAFTGGDYVAAARLLDPDELEEFMGLMGALSELDETGAFDVDPDATPPEAFAEFLSALTGAEPLVGEAIESARGRVVGSVAEGDSLRHVVVRTQAEVMGTDIDGVELTTAQWTGDRWVVTFDAKMQQFKAGLEAALAAQGGAEDDG</sequence>
<keyword evidence="1" id="KW-0732">Signal</keyword>
<dbReference type="Proteomes" id="UP001267426">
    <property type="component" value="Unassembled WGS sequence"/>
</dbReference>